<dbReference type="InterPro" id="IPR004291">
    <property type="entry name" value="Transposase_IS66_central"/>
</dbReference>
<evidence type="ECO:0000313" key="3">
    <source>
        <dbReference type="Proteomes" id="UP000285604"/>
    </source>
</evidence>
<organism evidence="2 3">
    <name type="scientific">Segatella copri</name>
    <dbReference type="NCBI Taxonomy" id="165179"/>
    <lineage>
        <taxon>Bacteria</taxon>
        <taxon>Pseudomonadati</taxon>
        <taxon>Bacteroidota</taxon>
        <taxon>Bacteroidia</taxon>
        <taxon>Bacteroidales</taxon>
        <taxon>Prevotellaceae</taxon>
        <taxon>Segatella</taxon>
    </lineage>
</organism>
<evidence type="ECO:0000313" key="2">
    <source>
        <dbReference type="EMBL" id="RGX85731.1"/>
    </source>
</evidence>
<gene>
    <name evidence="2" type="ORF">DXA63_16980</name>
</gene>
<dbReference type="EMBL" id="QSCI01000200">
    <property type="protein sequence ID" value="RGX85731.1"/>
    <property type="molecule type" value="Genomic_DNA"/>
</dbReference>
<dbReference type="AlphaFoldDB" id="A0AA92ULM8"/>
<sequence>MIFTQKRERVVFSKEERETIYDKLINYIDIPDMPLDNNDTERLIRDMVMGKKAYILFFLSSGKIRNNKNEFQI</sequence>
<proteinExistence type="predicted"/>
<reference evidence="2 3" key="1">
    <citation type="submission" date="2018-08" db="EMBL/GenBank/DDBJ databases">
        <title>A genome reference for cultivated species of the human gut microbiota.</title>
        <authorList>
            <person name="Zou Y."/>
            <person name="Xue W."/>
            <person name="Luo G."/>
        </authorList>
    </citation>
    <scope>NUCLEOTIDE SEQUENCE [LARGE SCALE GENOMIC DNA]</scope>
    <source>
        <strain evidence="2 3">OF03-3</strain>
    </source>
</reference>
<name>A0AA92ULM8_9BACT</name>
<comment type="caution">
    <text evidence="2">The sequence shown here is derived from an EMBL/GenBank/DDBJ whole genome shotgun (WGS) entry which is preliminary data.</text>
</comment>
<dbReference type="Pfam" id="PF03050">
    <property type="entry name" value="DDE_Tnp_IS66"/>
    <property type="match status" value="1"/>
</dbReference>
<feature type="domain" description="Transposase IS66 central" evidence="1">
    <location>
        <begin position="22"/>
        <end position="58"/>
    </location>
</feature>
<accession>A0AA92ULM8</accession>
<protein>
    <recommendedName>
        <fullName evidence="1">Transposase IS66 central domain-containing protein</fullName>
    </recommendedName>
</protein>
<evidence type="ECO:0000259" key="1">
    <source>
        <dbReference type="Pfam" id="PF03050"/>
    </source>
</evidence>
<dbReference type="Proteomes" id="UP000285604">
    <property type="component" value="Unassembled WGS sequence"/>
</dbReference>